<protein>
    <recommendedName>
        <fullName evidence="2">PepSY domain-containing protein</fullName>
    </recommendedName>
</protein>
<dbReference type="Gene3D" id="3.10.450.40">
    <property type="match status" value="1"/>
</dbReference>
<proteinExistence type="predicted"/>
<organism evidence="3 4">
    <name type="scientific">Pseudomonas lundensis</name>
    <dbReference type="NCBI Taxonomy" id="86185"/>
    <lineage>
        <taxon>Bacteria</taxon>
        <taxon>Pseudomonadati</taxon>
        <taxon>Pseudomonadota</taxon>
        <taxon>Gammaproteobacteria</taxon>
        <taxon>Pseudomonadales</taxon>
        <taxon>Pseudomonadaceae</taxon>
        <taxon>Pseudomonas</taxon>
    </lineage>
</organism>
<name>A0AAX2H4Z1_9PSED</name>
<accession>A0AAX2H4Z1</accession>
<dbReference type="EMBL" id="OBKZ01000013">
    <property type="protein sequence ID" value="SOB51604.1"/>
    <property type="molecule type" value="Genomic_DNA"/>
</dbReference>
<evidence type="ECO:0000259" key="2">
    <source>
        <dbReference type="Pfam" id="PF03413"/>
    </source>
</evidence>
<feature type="chain" id="PRO_5043320682" description="PepSY domain-containing protein" evidence="1">
    <location>
        <begin position="25"/>
        <end position="104"/>
    </location>
</feature>
<reference evidence="3 4" key="1">
    <citation type="submission" date="2017-08" db="EMBL/GenBank/DDBJ databases">
        <authorList>
            <person name="Chaillou S."/>
        </authorList>
    </citation>
    <scope>NUCLEOTIDE SEQUENCE [LARGE SCALE GENOMIC DNA]</scope>
    <source>
        <strain evidence="3 4">MFPA15A1205</strain>
    </source>
</reference>
<dbReference type="AlphaFoldDB" id="A0AAX2H4Z1"/>
<dbReference type="Pfam" id="PF03413">
    <property type="entry name" value="PepSY"/>
    <property type="match status" value="1"/>
</dbReference>
<sequence>MYGSGRAKALLVLMLFGVCSLAVARDLGPDEALRLRQKGIILPFEQFVDSALERYPASRLLEVELEKKHGRYVYEVELLTKEGVVRELKFDARVGELFEDKEDD</sequence>
<evidence type="ECO:0000256" key="1">
    <source>
        <dbReference type="SAM" id="SignalP"/>
    </source>
</evidence>
<dbReference type="RefSeq" id="WP_097191665.1">
    <property type="nucleotide sequence ID" value="NZ_OBKZ01000013.1"/>
</dbReference>
<evidence type="ECO:0000313" key="3">
    <source>
        <dbReference type="EMBL" id="SOB51604.1"/>
    </source>
</evidence>
<dbReference type="InterPro" id="IPR025711">
    <property type="entry name" value="PepSY"/>
</dbReference>
<keyword evidence="1" id="KW-0732">Signal</keyword>
<dbReference type="Proteomes" id="UP000219564">
    <property type="component" value="Unassembled WGS sequence"/>
</dbReference>
<feature type="domain" description="PepSY" evidence="2">
    <location>
        <begin position="42"/>
        <end position="98"/>
    </location>
</feature>
<comment type="caution">
    <text evidence="3">The sequence shown here is derived from an EMBL/GenBank/DDBJ whole genome shotgun (WGS) entry which is preliminary data.</text>
</comment>
<evidence type="ECO:0000313" key="4">
    <source>
        <dbReference type="Proteomes" id="UP000219564"/>
    </source>
</evidence>
<gene>
    <name evidence="3" type="ORF">PLUA15_200002</name>
</gene>
<feature type="signal peptide" evidence="1">
    <location>
        <begin position="1"/>
        <end position="24"/>
    </location>
</feature>